<dbReference type="AlphaFoldDB" id="A0A1H0L3A6"/>
<evidence type="ECO:0000313" key="1">
    <source>
        <dbReference type="EMBL" id="SDO62532.1"/>
    </source>
</evidence>
<gene>
    <name evidence="1" type="ORF">SAMN04489867_0182</name>
</gene>
<dbReference type="Proteomes" id="UP000199077">
    <property type="component" value="Chromosome I"/>
</dbReference>
<evidence type="ECO:0000313" key="2">
    <source>
        <dbReference type="Proteomes" id="UP000199077"/>
    </source>
</evidence>
<dbReference type="Gene3D" id="2.180.10.10">
    <property type="entry name" value="RHS repeat-associated core"/>
    <property type="match status" value="1"/>
</dbReference>
<dbReference type="EMBL" id="LT629711">
    <property type="protein sequence ID" value="SDO62532.1"/>
    <property type="molecule type" value="Genomic_DNA"/>
</dbReference>
<dbReference type="InterPro" id="IPR022385">
    <property type="entry name" value="Rhs_assc_core"/>
</dbReference>
<protein>
    <submittedName>
        <fullName evidence="1">RHS repeat-associated core domain-containing protein</fullName>
    </submittedName>
</protein>
<dbReference type="OrthoDB" id="3751446at2"/>
<dbReference type="STRING" id="443156.SAMN04489867_0182"/>
<dbReference type="RefSeq" id="WP_091780259.1">
    <property type="nucleotide sequence ID" value="NZ_LT629711.1"/>
</dbReference>
<sequence>MHDPDDITGYDVSDAAIGYDRSYAYDGAGRLASVADHTASDHGADLDASPCVVRAYTFDNNGRRKTLTTATHSDGDCAGTTGVTSTSASFDNYDTADRPTLGQGGVGQYVYDALGRQTALPAVDTPDYATDTTAGGITLGYFDDDLPRSVAQTVAGVTTSTVFTLDAAGRRSSATTTTGTATSTLVRHYADGSDNPAWTDKDGIITRYAESIGGDLGLTLAADGSADLTLANLHGDVVTTVPISAAATNSDAAAGIDGWSDFTEYGAPRTGSSTTTTGGSLGYGWLGAKQRSTTTETAGLTLMGDRLYNAVSGRFTSLDPEPGGNATAYAYPNDPINMYDLDGHWSVRKAFWKGVGFFSARQYITATGYASKFDGRGVRRSLWPSAAGNYSYEVSAKQSSSRWGGSFGRHAVRAFRSRAFRFGARAFGRTAGWQVTAVATGLDYYHSRPKWRPRQHLSEMRSAWGKPVNAAFGWATRKFWSKARGAY</sequence>
<proteinExistence type="predicted"/>
<reference evidence="2" key="1">
    <citation type="submission" date="2016-10" db="EMBL/GenBank/DDBJ databases">
        <authorList>
            <person name="Varghese N."/>
            <person name="Submissions S."/>
        </authorList>
    </citation>
    <scope>NUCLEOTIDE SEQUENCE [LARGE SCALE GENOMIC DNA]</scope>
    <source>
        <strain evidence="2">DSM 22329</strain>
    </source>
</reference>
<organism evidence="1 2">
    <name type="scientific">Pedococcus dokdonensis</name>
    <dbReference type="NCBI Taxonomy" id="443156"/>
    <lineage>
        <taxon>Bacteria</taxon>
        <taxon>Bacillati</taxon>
        <taxon>Actinomycetota</taxon>
        <taxon>Actinomycetes</taxon>
        <taxon>Micrococcales</taxon>
        <taxon>Intrasporangiaceae</taxon>
        <taxon>Pedococcus</taxon>
    </lineage>
</organism>
<accession>A0A1H0L3A6</accession>
<name>A0A1H0L3A6_9MICO</name>
<keyword evidence="2" id="KW-1185">Reference proteome</keyword>
<dbReference type="NCBIfam" id="TIGR03696">
    <property type="entry name" value="Rhs_assc_core"/>
    <property type="match status" value="1"/>
</dbReference>